<dbReference type="EMBL" id="JABSNO010000028">
    <property type="protein sequence ID" value="NRS93791.1"/>
    <property type="molecule type" value="Genomic_DNA"/>
</dbReference>
<evidence type="ECO:0000256" key="1">
    <source>
        <dbReference type="SAM" id="Phobius"/>
    </source>
</evidence>
<comment type="caution">
    <text evidence="2">The sequence shown here is derived from an EMBL/GenBank/DDBJ whole genome shotgun (WGS) entry which is preliminary data.</text>
</comment>
<protein>
    <submittedName>
        <fullName evidence="2">Uncharacterized protein</fullName>
    </submittedName>
</protein>
<dbReference type="RefSeq" id="WP_173780334.1">
    <property type="nucleotide sequence ID" value="NZ_JABSNO010000028.1"/>
</dbReference>
<proteinExistence type="predicted"/>
<keyword evidence="1" id="KW-0812">Transmembrane</keyword>
<evidence type="ECO:0000313" key="2">
    <source>
        <dbReference type="EMBL" id="NRS93791.1"/>
    </source>
</evidence>
<gene>
    <name evidence="2" type="ORF">HNQ03_002882</name>
</gene>
<keyword evidence="1" id="KW-1133">Transmembrane helix</keyword>
<name>A0A8J8G9H4_9FLAO</name>
<dbReference type="AlphaFoldDB" id="A0A8J8G9H4"/>
<reference evidence="2" key="1">
    <citation type="submission" date="2020-05" db="EMBL/GenBank/DDBJ databases">
        <title>Genomic Encyclopedia of Type Strains, Phase IV (KMG-V): Genome sequencing to study the core and pangenomes of soil and plant-associated prokaryotes.</title>
        <authorList>
            <person name="Whitman W."/>
        </authorList>
    </citation>
    <scope>NUCLEOTIDE SEQUENCE</scope>
    <source>
        <strain evidence="2">16F</strain>
    </source>
</reference>
<keyword evidence="1" id="KW-0472">Membrane</keyword>
<feature type="transmembrane region" description="Helical" evidence="1">
    <location>
        <begin position="21"/>
        <end position="43"/>
    </location>
</feature>
<evidence type="ECO:0000313" key="3">
    <source>
        <dbReference type="Proteomes" id="UP000610746"/>
    </source>
</evidence>
<organism evidence="2 3">
    <name type="scientific">Frigoriflavimonas asaccharolytica</name>
    <dbReference type="NCBI Taxonomy" id="2735899"/>
    <lineage>
        <taxon>Bacteria</taxon>
        <taxon>Pseudomonadati</taxon>
        <taxon>Bacteroidota</taxon>
        <taxon>Flavobacteriia</taxon>
        <taxon>Flavobacteriales</taxon>
        <taxon>Weeksellaceae</taxon>
        <taxon>Frigoriflavimonas</taxon>
    </lineage>
</organism>
<dbReference type="Proteomes" id="UP000610746">
    <property type="component" value="Unassembled WGS sequence"/>
</dbReference>
<accession>A0A8J8G9H4</accession>
<sequence length="45" mass="5064">MKDCCKTGNESKQKKSNLKKWFSYGLYAFIGVIILGVIVLQILGK</sequence>
<keyword evidence="3" id="KW-1185">Reference proteome</keyword>